<feature type="region of interest" description="Disordered" evidence="1">
    <location>
        <begin position="1"/>
        <end position="25"/>
    </location>
</feature>
<accession>A0A1F7IDD0</accession>
<evidence type="ECO:0000313" key="3">
    <source>
        <dbReference type="EMBL" id="OGK41374.1"/>
    </source>
</evidence>
<feature type="region of interest" description="Disordered" evidence="1">
    <location>
        <begin position="57"/>
        <end position="105"/>
    </location>
</feature>
<evidence type="ECO:0000313" key="4">
    <source>
        <dbReference type="Proteomes" id="UP000179270"/>
    </source>
</evidence>
<feature type="transmembrane region" description="Helical" evidence="2">
    <location>
        <begin position="32"/>
        <end position="52"/>
    </location>
</feature>
<evidence type="ECO:0000256" key="1">
    <source>
        <dbReference type="SAM" id="MobiDB-lite"/>
    </source>
</evidence>
<protein>
    <submittedName>
        <fullName evidence="3">Uncharacterized protein</fullName>
    </submittedName>
</protein>
<gene>
    <name evidence="3" type="ORF">A3A74_03515</name>
</gene>
<keyword evidence="2" id="KW-0472">Membrane</keyword>
<feature type="compositionally biased region" description="Acidic residues" evidence="1">
    <location>
        <begin position="79"/>
        <end position="94"/>
    </location>
</feature>
<keyword evidence="2" id="KW-1133">Transmembrane helix</keyword>
<sequence length="105" mass="11819">MEKNQIPNQAQNPQQSVNPEPEVQNKSSKKMMVILVFSAVLLAIIATFYFVLNRSSNNAPTEKINSDEFQSVSVTPFPEESELESIDISEDESEFQQLQEAANQL</sequence>
<comment type="caution">
    <text evidence="3">The sequence shown here is derived from an EMBL/GenBank/DDBJ whole genome shotgun (WGS) entry which is preliminary data.</text>
</comment>
<dbReference type="EMBL" id="MGAF01000019">
    <property type="protein sequence ID" value="OGK41374.1"/>
    <property type="molecule type" value="Genomic_DNA"/>
</dbReference>
<organism evidence="3 4">
    <name type="scientific">Candidatus Roizmanbacteria bacterium RIFCSPLOWO2_01_FULL_35_13</name>
    <dbReference type="NCBI Taxonomy" id="1802055"/>
    <lineage>
        <taxon>Bacteria</taxon>
        <taxon>Candidatus Roizmaniibacteriota</taxon>
    </lineage>
</organism>
<dbReference type="AlphaFoldDB" id="A0A1F7IDD0"/>
<reference evidence="3 4" key="1">
    <citation type="journal article" date="2016" name="Nat. Commun.">
        <title>Thousands of microbial genomes shed light on interconnected biogeochemical processes in an aquifer system.</title>
        <authorList>
            <person name="Anantharaman K."/>
            <person name="Brown C.T."/>
            <person name="Hug L.A."/>
            <person name="Sharon I."/>
            <person name="Castelle C.J."/>
            <person name="Probst A.J."/>
            <person name="Thomas B.C."/>
            <person name="Singh A."/>
            <person name="Wilkins M.J."/>
            <person name="Karaoz U."/>
            <person name="Brodie E.L."/>
            <person name="Williams K.H."/>
            <person name="Hubbard S.S."/>
            <person name="Banfield J.F."/>
        </authorList>
    </citation>
    <scope>NUCLEOTIDE SEQUENCE [LARGE SCALE GENOMIC DNA]</scope>
</reference>
<dbReference type="STRING" id="1802055.A3A74_03515"/>
<feature type="compositionally biased region" description="Polar residues" evidence="1">
    <location>
        <begin position="95"/>
        <end position="105"/>
    </location>
</feature>
<name>A0A1F7IDD0_9BACT</name>
<proteinExistence type="predicted"/>
<dbReference type="Proteomes" id="UP000179270">
    <property type="component" value="Unassembled WGS sequence"/>
</dbReference>
<keyword evidence="2" id="KW-0812">Transmembrane</keyword>
<evidence type="ECO:0000256" key="2">
    <source>
        <dbReference type="SAM" id="Phobius"/>
    </source>
</evidence>
<feature type="compositionally biased region" description="Low complexity" evidence="1">
    <location>
        <begin position="1"/>
        <end position="15"/>
    </location>
</feature>